<dbReference type="AlphaFoldDB" id="A0A1C7GYG3"/>
<keyword evidence="2" id="KW-1185">Reference proteome</keyword>
<dbReference type="OrthoDB" id="1029169at2"/>
<dbReference type="EMBL" id="CP015401">
    <property type="protein sequence ID" value="ANU57658.1"/>
    <property type="molecule type" value="Genomic_DNA"/>
</dbReference>
<dbReference type="Proteomes" id="UP000092631">
    <property type="component" value="Chromosome"/>
</dbReference>
<evidence type="ECO:0000313" key="1">
    <source>
        <dbReference type="EMBL" id="ANU57658.1"/>
    </source>
</evidence>
<accession>A0A1C7GYG3</accession>
<sequence length="128" mass="14755">MKRFASHYLLIPAIGYMKQQVVEITDEGVVRNVFPLTEEIESVEWIPGVIVLLSESQVEEIKNTGMILKNIPVFQINLPSVSNQSSQCFNEYLQEAEKKGEALFPYLFYPFDFTSMQPVDGTRHRLLR</sequence>
<proteinExistence type="predicted"/>
<protein>
    <submittedName>
        <fullName evidence="1">Uncharacterized protein</fullName>
    </submittedName>
</protein>
<evidence type="ECO:0000313" key="2">
    <source>
        <dbReference type="Proteomes" id="UP000092631"/>
    </source>
</evidence>
<reference evidence="2" key="1">
    <citation type="submission" date="2016-04" db="EMBL/GenBank/DDBJ databases">
        <title>Complete Genome Sequences of Twelve Strains of a Stable Defined Moderately Diverse Mouse Microbiota 2 (sDMDMm2).</title>
        <authorList>
            <person name="Uchimura Y."/>
            <person name="Wyss M."/>
            <person name="Brugiroux S."/>
            <person name="Limenitakis J.P."/>
            <person name="Stecher B."/>
            <person name="McCoy K.D."/>
            <person name="Macpherson A.J."/>
        </authorList>
    </citation>
    <scope>NUCLEOTIDE SEQUENCE [LARGE SCALE GENOMIC DNA]</scope>
    <source>
        <strain evidence="2">I48</strain>
    </source>
</reference>
<dbReference type="KEGG" id="bcae:A4V03_08815"/>
<gene>
    <name evidence="1" type="ORF">A4V03_08815</name>
</gene>
<dbReference type="RefSeq" id="WP_065538642.1">
    <property type="nucleotide sequence ID" value="NZ_CAPDLJ010000057.1"/>
</dbReference>
<organism evidence="1 2">
    <name type="scientific">Bacteroides caecimuris</name>
    <dbReference type="NCBI Taxonomy" id="1796613"/>
    <lineage>
        <taxon>Bacteria</taxon>
        <taxon>Pseudomonadati</taxon>
        <taxon>Bacteroidota</taxon>
        <taxon>Bacteroidia</taxon>
        <taxon>Bacteroidales</taxon>
        <taxon>Bacteroidaceae</taxon>
        <taxon>Bacteroides</taxon>
    </lineage>
</organism>
<dbReference type="GeneID" id="82187239"/>
<name>A0A1C7GYG3_9BACE</name>